<name>A0ABR1UFW2_9PEZI</name>
<protein>
    <submittedName>
        <fullName evidence="2">Uncharacterized protein</fullName>
    </submittedName>
</protein>
<keyword evidence="3" id="KW-1185">Reference proteome</keyword>
<evidence type="ECO:0000313" key="2">
    <source>
        <dbReference type="EMBL" id="KAK8057592.1"/>
    </source>
</evidence>
<reference evidence="2 3" key="1">
    <citation type="submission" date="2023-01" db="EMBL/GenBank/DDBJ databases">
        <title>Analysis of 21 Apiospora genomes using comparative genomics revels a genus with tremendous synthesis potential of carbohydrate active enzymes and secondary metabolites.</title>
        <authorList>
            <person name="Sorensen T."/>
        </authorList>
    </citation>
    <scope>NUCLEOTIDE SEQUENCE [LARGE SCALE GENOMIC DNA]</scope>
    <source>
        <strain evidence="2 3">CBS 83171</strain>
    </source>
</reference>
<evidence type="ECO:0000313" key="3">
    <source>
        <dbReference type="Proteomes" id="UP001446871"/>
    </source>
</evidence>
<feature type="region of interest" description="Disordered" evidence="1">
    <location>
        <begin position="1"/>
        <end position="36"/>
    </location>
</feature>
<dbReference type="Proteomes" id="UP001446871">
    <property type="component" value="Unassembled WGS sequence"/>
</dbReference>
<accession>A0ABR1UFW2</accession>
<gene>
    <name evidence="2" type="ORF">PG996_011529</name>
</gene>
<comment type="caution">
    <text evidence="2">The sequence shown here is derived from an EMBL/GenBank/DDBJ whole genome shotgun (WGS) entry which is preliminary data.</text>
</comment>
<organism evidence="2 3">
    <name type="scientific">Apiospora saccharicola</name>
    <dbReference type="NCBI Taxonomy" id="335842"/>
    <lineage>
        <taxon>Eukaryota</taxon>
        <taxon>Fungi</taxon>
        <taxon>Dikarya</taxon>
        <taxon>Ascomycota</taxon>
        <taxon>Pezizomycotina</taxon>
        <taxon>Sordariomycetes</taxon>
        <taxon>Xylariomycetidae</taxon>
        <taxon>Amphisphaeriales</taxon>
        <taxon>Apiosporaceae</taxon>
        <taxon>Apiospora</taxon>
    </lineage>
</organism>
<proteinExistence type="predicted"/>
<sequence>MASRTPEKTGTMRKNVCSTPPPVESTTTDRGTEGIPAAAATSPGACRLLYLPPEILLSILELTDLVVPNGEVYWNPVDLYHLPPRATIGTTWKPPTALFLVNKALSAVTRTVFLGRNRMSVRPNYAGFYEIRENARQANTPQLYGAKEFFTQAVGAVHLPSLRNLEFHLSPMIDREVAAEARQDWFGVLDQINPDGEGGGLSLRTLSISGDWENNEEGRAWMGASKESGIDRVRQFIRDNVWGFVSPDGPPLGIVQQLWVELRTDMTQSRYSIRKKGQDKANAAYWDCDWGNLRQSRAFAWRKSDVPVLNNSSSGSQAGDWVEELWVKEHPSIHWRSH</sequence>
<evidence type="ECO:0000256" key="1">
    <source>
        <dbReference type="SAM" id="MobiDB-lite"/>
    </source>
</evidence>
<dbReference type="EMBL" id="JAQQWM010000007">
    <property type="protein sequence ID" value="KAK8057592.1"/>
    <property type="molecule type" value="Genomic_DNA"/>
</dbReference>